<evidence type="ECO:0008006" key="3">
    <source>
        <dbReference type="Google" id="ProtNLM"/>
    </source>
</evidence>
<dbReference type="AlphaFoldDB" id="A0A1M6EYM2"/>
<dbReference type="Proteomes" id="UP000184171">
    <property type="component" value="Unassembled WGS sequence"/>
</dbReference>
<reference evidence="1 2" key="1">
    <citation type="submission" date="2016-11" db="EMBL/GenBank/DDBJ databases">
        <authorList>
            <person name="Jaros S."/>
            <person name="Januszkiewicz K."/>
            <person name="Wedrychowicz H."/>
        </authorList>
    </citation>
    <scope>NUCLEOTIDE SEQUENCE [LARGE SCALE GENOMIC DNA]</scope>
    <source>
        <strain evidence="1 2">DSM 5091</strain>
    </source>
</reference>
<accession>A0A1M6EYM2</accession>
<gene>
    <name evidence="1" type="ORF">SAMN02745165_01087</name>
</gene>
<name>A0A1M6EYM2_MALRU</name>
<dbReference type="Pfam" id="PF11197">
    <property type="entry name" value="DUF2835"/>
    <property type="match status" value="1"/>
</dbReference>
<sequence length="78" mass="9026">MNAAKSKIYRFSLHISQQQYLRYYQGAASNVQVYAENGQLLRFPASRLRPFLTHTGISGRFQITVSSENRLIEFKKIS</sequence>
<dbReference type="InterPro" id="IPR021363">
    <property type="entry name" value="DUF2835"/>
</dbReference>
<dbReference type="EMBL" id="FQZT01000003">
    <property type="protein sequence ID" value="SHI90553.1"/>
    <property type="molecule type" value="Genomic_DNA"/>
</dbReference>
<organism evidence="1 2">
    <name type="scientific">Malonomonas rubra DSM 5091</name>
    <dbReference type="NCBI Taxonomy" id="1122189"/>
    <lineage>
        <taxon>Bacteria</taxon>
        <taxon>Pseudomonadati</taxon>
        <taxon>Thermodesulfobacteriota</taxon>
        <taxon>Desulfuromonadia</taxon>
        <taxon>Desulfuromonadales</taxon>
        <taxon>Geopsychrobacteraceae</taxon>
        <taxon>Malonomonas</taxon>
    </lineage>
</organism>
<dbReference type="STRING" id="1122189.SAMN02745165_01087"/>
<dbReference type="OrthoDB" id="5600793at2"/>
<proteinExistence type="predicted"/>
<protein>
    <recommendedName>
        <fullName evidence="3">DUF2835 domain-containing protein</fullName>
    </recommendedName>
</protein>
<evidence type="ECO:0000313" key="2">
    <source>
        <dbReference type="Proteomes" id="UP000184171"/>
    </source>
</evidence>
<keyword evidence="2" id="KW-1185">Reference proteome</keyword>
<evidence type="ECO:0000313" key="1">
    <source>
        <dbReference type="EMBL" id="SHI90553.1"/>
    </source>
</evidence>